<proteinExistence type="predicted"/>
<gene>
    <name evidence="2" type="ORF">DF168_02199</name>
</gene>
<evidence type="ECO:0000259" key="1">
    <source>
        <dbReference type="Pfam" id="PF12680"/>
    </source>
</evidence>
<dbReference type="Proteomes" id="UP000247465">
    <property type="component" value="Chromosome"/>
</dbReference>
<dbReference type="Gene3D" id="3.10.450.50">
    <property type="match status" value="1"/>
</dbReference>
<dbReference type="SUPFAM" id="SSF54427">
    <property type="entry name" value="NTF2-like"/>
    <property type="match status" value="1"/>
</dbReference>
<reference evidence="2 3" key="1">
    <citation type="submission" date="2018-06" db="EMBL/GenBank/DDBJ databases">
        <title>Draft Genome Sequence of a Novel Marine Bacterium Related to the Verrucomicrobia.</title>
        <authorList>
            <person name="Vosseberg J."/>
            <person name="Martijn J."/>
            <person name="Ettema T.J.G."/>
        </authorList>
    </citation>
    <scope>NUCLEOTIDE SEQUENCE [LARGE SCALE GENOMIC DNA]</scope>
    <source>
        <strain evidence="2">TARA_B100001123</strain>
    </source>
</reference>
<dbReference type="KEGG" id="mtar:DF168_02199"/>
<evidence type="ECO:0000313" key="2">
    <source>
        <dbReference type="EMBL" id="AWT60974.1"/>
    </source>
</evidence>
<feature type="domain" description="SnoaL-like" evidence="1">
    <location>
        <begin position="8"/>
        <end position="112"/>
    </location>
</feature>
<dbReference type="Pfam" id="PF12680">
    <property type="entry name" value="SnoaL_2"/>
    <property type="match status" value="1"/>
</dbReference>
<dbReference type="EMBL" id="CP029803">
    <property type="protein sequence ID" value="AWT60974.1"/>
    <property type="molecule type" value="Genomic_DNA"/>
</dbReference>
<dbReference type="InterPro" id="IPR037401">
    <property type="entry name" value="SnoaL-like"/>
</dbReference>
<accession>A0A2Z4AKD2</accession>
<name>A0A2Z4AKD2_9BACT</name>
<evidence type="ECO:0000313" key="3">
    <source>
        <dbReference type="Proteomes" id="UP000247465"/>
    </source>
</evidence>
<sequence length="122" mass="14073">MEEEIELARKYVNLSNRHELEMVFRMFDENAVYHSNSVGSFKGLVAISTMMREFFARYKDVHWVVDKYSVSKKGGVEFGFVRRSSDPESGKATSGRGWERIVFNDTGLITEIEVDTFKSRSS</sequence>
<dbReference type="InterPro" id="IPR032710">
    <property type="entry name" value="NTF2-like_dom_sf"/>
</dbReference>
<dbReference type="AlphaFoldDB" id="A0A2Z4AKD2"/>
<organism evidence="2 3">
    <name type="scientific">Candidatus Moanibacter tarae</name>
    <dbReference type="NCBI Taxonomy" id="2200854"/>
    <lineage>
        <taxon>Bacteria</taxon>
        <taxon>Pseudomonadati</taxon>
        <taxon>Verrucomicrobiota</taxon>
        <taxon>Opitutia</taxon>
        <taxon>Puniceicoccales</taxon>
        <taxon>Puniceicoccales incertae sedis</taxon>
        <taxon>Candidatus Moanibacter</taxon>
    </lineage>
</organism>
<protein>
    <recommendedName>
        <fullName evidence="1">SnoaL-like domain-containing protein</fullName>
    </recommendedName>
</protein>